<evidence type="ECO:0000313" key="8">
    <source>
        <dbReference type="EMBL" id="GAA0183239.1"/>
    </source>
</evidence>
<comment type="subcellular location">
    <subcellularLocation>
        <location evidence="1">Nucleus</location>
    </subcellularLocation>
</comment>
<dbReference type="SUPFAM" id="SSF47459">
    <property type="entry name" value="HLH, helix-loop-helix DNA-binding domain"/>
    <property type="match status" value="1"/>
</dbReference>
<dbReference type="InterPro" id="IPR045843">
    <property type="entry name" value="IND-like"/>
</dbReference>
<sequence length="364" mass="40614">MELVGTFFDEEFDFLKMFTTVDADFMLSDPADNFCQNFGIAPPSFFPDEANNNHMMAQNFYLQSFDTLNIKSYGSQECSNSSGSENQVYFPNGSCEENQDNNVNSFLTLTNDNGAPKSMNFFAMDNQNEHSFVPALTDNVVDKNVLSNASHQGVATLPSGSKDQLKRKFDVANEKSCNDSTPEAPKKKSRAPRDTQKNKRSNGGQKKKKKKNLEDNISNANEHNNESTENGGKQIQVPTSSMSEDDSNASQEPNGDVTTSECNDSLVPNSKGKTRATRGNATDPQSLYARKRRERINERLRILQTLVPNGTKVDISTMLEEAVQYVKFLQLQIQLLSSDDMWMYAPLAYNGIDVGVYQGMFPNL</sequence>
<evidence type="ECO:0000256" key="4">
    <source>
        <dbReference type="ARBA" id="ARBA00023163"/>
    </source>
</evidence>
<comment type="caution">
    <text evidence="8">The sequence shown here is derived from an EMBL/GenBank/DDBJ whole genome shotgun (WGS) entry which is preliminary data.</text>
</comment>
<dbReference type="GO" id="GO:0000981">
    <property type="term" value="F:DNA-binding transcription factor activity, RNA polymerase II-specific"/>
    <property type="evidence" value="ECO:0007669"/>
    <property type="project" value="TreeGrafter"/>
</dbReference>
<evidence type="ECO:0000313" key="9">
    <source>
        <dbReference type="Proteomes" id="UP001454036"/>
    </source>
</evidence>
<dbReference type="FunFam" id="4.10.280.10:FF:000022">
    <property type="entry name" value="Basic helix-loop-helix transcription factor"/>
    <property type="match status" value="1"/>
</dbReference>
<dbReference type="Proteomes" id="UP001454036">
    <property type="component" value="Unassembled WGS sequence"/>
</dbReference>
<dbReference type="AlphaFoldDB" id="A0AAV3RQH8"/>
<dbReference type="EMBL" id="BAABME010011100">
    <property type="protein sequence ID" value="GAA0183239.1"/>
    <property type="molecule type" value="Genomic_DNA"/>
</dbReference>
<accession>A0AAV3RQH8</accession>
<evidence type="ECO:0000256" key="3">
    <source>
        <dbReference type="ARBA" id="ARBA00023125"/>
    </source>
</evidence>
<evidence type="ECO:0000256" key="1">
    <source>
        <dbReference type="ARBA" id="ARBA00004123"/>
    </source>
</evidence>
<gene>
    <name evidence="8" type="ORF">LIER_30691</name>
</gene>
<organism evidence="8 9">
    <name type="scientific">Lithospermum erythrorhizon</name>
    <name type="common">Purple gromwell</name>
    <name type="synonym">Lithospermum officinale var. erythrorhizon</name>
    <dbReference type="NCBI Taxonomy" id="34254"/>
    <lineage>
        <taxon>Eukaryota</taxon>
        <taxon>Viridiplantae</taxon>
        <taxon>Streptophyta</taxon>
        <taxon>Embryophyta</taxon>
        <taxon>Tracheophyta</taxon>
        <taxon>Spermatophyta</taxon>
        <taxon>Magnoliopsida</taxon>
        <taxon>eudicotyledons</taxon>
        <taxon>Gunneridae</taxon>
        <taxon>Pentapetalae</taxon>
        <taxon>asterids</taxon>
        <taxon>lamiids</taxon>
        <taxon>Boraginales</taxon>
        <taxon>Boraginaceae</taxon>
        <taxon>Boraginoideae</taxon>
        <taxon>Lithospermeae</taxon>
        <taxon>Lithospermum</taxon>
    </lineage>
</organism>
<name>A0AAV3RQH8_LITER</name>
<feature type="compositionally biased region" description="Polar residues" evidence="6">
    <location>
        <begin position="215"/>
        <end position="268"/>
    </location>
</feature>
<dbReference type="GO" id="GO:0046983">
    <property type="term" value="F:protein dimerization activity"/>
    <property type="evidence" value="ECO:0007669"/>
    <property type="project" value="InterPro"/>
</dbReference>
<keyword evidence="4" id="KW-0804">Transcription</keyword>
<dbReference type="InterPro" id="IPR011598">
    <property type="entry name" value="bHLH_dom"/>
</dbReference>
<dbReference type="GO" id="GO:0000978">
    <property type="term" value="F:RNA polymerase II cis-regulatory region sequence-specific DNA binding"/>
    <property type="evidence" value="ECO:0007669"/>
    <property type="project" value="TreeGrafter"/>
</dbReference>
<dbReference type="PANTHER" id="PTHR16223">
    <property type="entry name" value="TRANSCRIPTION FACTOR BHLH83-RELATED"/>
    <property type="match status" value="1"/>
</dbReference>
<dbReference type="SMART" id="SM00353">
    <property type="entry name" value="HLH"/>
    <property type="match status" value="1"/>
</dbReference>
<keyword evidence="5" id="KW-0539">Nucleus</keyword>
<protein>
    <submittedName>
        <fullName evidence="8">Basic helix-loop-helix transcription factor</fullName>
    </submittedName>
</protein>
<evidence type="ECO:0000256" key="5">
    <source>
        <dbReference type="ARBA" id="ARBA00023242"/>
    </source>
</evidence>
<keyword evidence="9" id="KW-1185">Reference proteome</keyword>
<dbReference type="InterPro" id="IPR036638">
    <property type="entry name" value="HLH_DNA-bd_sf"/>
</dbReference>
<dbReference type="GO" id="GO:0048766">
    <property type="term" value="P:root hair initiation"/>
    <property type="evidence" value="ECO:0007669"/>
    <property type="project" value="UniProtKB-ARBA"/>
</dbReference>
<keyword evidence="3" id="KW-0238">DNA-binding</keyword>
<dbReference type="Gene3D" id="4.10.280.10">
    <property type="entry name" value="Helix-loop-helix DNA-binding domain"/>
    <property type="match status" value="1"/>
</dbReference>
<evidence type="ECO:0000256" key="2">
    <source>
        <dbReference type="ARBA" id="ARBA00023015"/>
    </source>
</evidence>
<dbReference type="CDD" id="cd11454">
    <property type="entry name" value="bHLH_AtIND_like"/>
    <property type="match status" value="1"/>
</dbReference>
<dbReference type="PANTHER" id="PTHR16223:SF274">
    <property type="entry name" value="TRANSCRIPTION FACTOR BHLH84"/>
    <property type="match status" value="1"/>
</dbReference>
<feature type="domain" description="BHLH" evidence="7">
    <location>
        <begin position="280"/>
        <end position="329"/>
    </location>
</feature>
<evidence type="ECO:0000259" key="7">
    <source>
        <dbReference type="PROSITE" id="PS50888"/>
    </source>
</evidence>
<evidence type="ECO:0000256" key="6">
    <source>
        <dbReference type="SAM" id="MobiDB-lite"/>
    </source>
</evidence>
<proteinExistence type="predicted"/>
<reference evidence="8 9" key="1">
    <citation type="submission" date="2024-01" db="EMBL/GenBank/DDBJ databases">
        <title>The complete chloroplast genome sequence of Lithospermum erythrorhizon: insights into the phylogenetic relationship among Boraginaceae species and the maternal lineages of purple gromwells.</title>
        <authorList>
            <person name="Okada T."/>
            <person name="Watanabe K."/>
        </authorList>
    </citation>
    <scope>NUCLEOTIDE SEQUENCE [LARGE SCALE GENOMIC DNA]</scope>
</reference>
<feature type="region of interest" description="Disordered" evidence="6">
    <location>
        <begin position="171"/>
        <end position="286"/>
    </location>
</feature>
<dbReference type="PROSITE" id="PS50888">
    <property type="entry name" value="BHLH"/>
    <property type="match status" value="1"/>
</dbReference>
<keyword evidence="2" id="KW-0805">Transcription regulation</keyword>
<dbReference type="Pfam" id="PF00010">
    <property type="entry name" value="HLH"/>
    <property type="match status" value="1"/>
</dbReference>
<dbReference type="GO" id="GO:0005634">
    <property type="term" value="C:nucleus"/>
    <property type="evidence" value="ECO:0007669"/>
    <property type="project" value="UniProtKB-SubCell"/>
</dbReference>